<keyword evidence="3" id="KW-0804">Transcription</keyword>
<name>A0A2S5GD01_9BACL</name>
<proteinExistence type="predicted"/>
<dbReference type="PANTHER" id="PTHR43537:SF5">
    <property type="entry name" value="UXU OPERON TRANSCRIPTIONAL REGULATOR"/>
    <property type="match status" value="1"/>
</dbReference>
<dbReference type="PROSITE" id="PS50949">
    <property type="entry name" value="HTH_GNTR"/>
    <property type="match status" value="1"/>
</dbReference>
<protein>
    <submittedName>
        <fullName evidence="5">FadR family transcriptional regulator</fullName>
    </submittedName>
</protein>
<organism evidence="5 6">
    <name type="scientific">Jeotgalibacillus proteolyticus</name>
    <dbReference type="NCBI Taxonomy" id="2082395"/>
    <lineage>
        <taxon>Bacteria</taxon>
        <taxon>Bacillati</taxon>
        <taxon>Bacillota</taxon>
        <taxon>Bacilli</taxon>
        <taxon>Bacillales</taxon>
        <taxon>Caryophanaceae</taxon>
        <taxon>Jeotgalibacillus</taxon>
    </lineage>
</organism>
<evidence type="ECO:0000256" key="2">
    <source>
        <dbReference type="ARBA" id="ARBA00023125"/>
    </source>
</evidence>
<dbReference type="SMART" id="SM00895">
    <property type="entry name" value="FCD"/>
    <property type="match status" value="1"/>
</dbReference>
<evidence type="ECO:0000259" key="4">
    <source>
        <dbReference type="PROSITE" id="PS50949"/>
    </source>
</evidence>
<dbReference type="Gene3D" id="1.20.120.530">
    <property type="entry name" value="GntR ligand-binding domain-like"/>
    <property type="match status" value="1"/>
</dbReference>
<evidence type="ECO:0000313" key="6">
    <source>
        <dbReference type="Proteomes" id="UP000239047"/>
    </source>
</evidence>
<dbReference type="SUPFAM" id="SSF48008">
    <property type="entry name" value="GntR ligand-binding domain-like"/>
    <property type="match status" value="1"/>
</dbReference>
<dbReference type="SUPFAM" id="SSF46785">
    <property type="entry name" value="Winged helix' DNA-binding domain"/>
    <property type="match status" value="1"/>
</dbReference>
<keyword evidence="1" id="KW-0805">Transcription regulation</keyword>
<dbReference type="Pfam" id="PF00392">
    <property type="entry name" value="GntR"/>
    <property type="match status" value="1"/>
</dbReference>
<dbReference type="AlphaFoldDB" id="A0A2S5GD01"/>
<dbReference type="EMBL" id="PREZ01000003">
    <property type="protein sequence ID" value="PPA70828.1"/>
    <property type="molecule type" value="Genomic_DNA"/>
</dbReference>
<comment type="caution">
    <text evidence="5">The sequence shown here is derived from an EMBL/GenBank/DDBJ whole genome shotgun (WGS) entry which is preliminary data.</text>
</comment>
<evidence type="ECO:0000256" key="3">
    <source>
        <dbReference type="ARBA" id="ARBA00023163"/>
    </source>
</evidence>
<feature type="domain" description="HTH gntR-type" evidence="4">
    <location>
        <begin position="8"/>
        <end position="76"/>
    </location>
</feature>
<dbReference type="InterPro" id="IPR036388">
    <property type="entry name" value="WH-like_DNA-bd_sf"/>
</dbReference>
<sequence>MKPIKKKSRLYQEVINEIFTSISKENLKPGDKLPSERTIADLLEVSRTTVKEAISVLEANGIVQIRPGVGLFLVNQSKQVIQQELFSVLNPQKNDLAELVELRQAIEGDAAYYAAKRMTDEQREVLIRTFNNLVHAEEKGELAIEEDYAFHGAILKAANNTIMKDLMEVISQKVYFFIRQNRMETLLQRDESKLVMKEHRLIFEAIMSNNPEEAKKAMWNHLHSIKIRHHYI</sequence>
<keyword evidence="6" id="KW-1185">Reference proteome</keyword>
<dbReference type="CDD" id="cd07377">
    <property type="entry name" value="WHTH_GntR"/>
    <property type="match status" value="1"/>
</dbReference>
<dbReference type="OrthoDB" id="369138at2"/>
<dbReference type="PRINTS" id="PR00035">
    <property type="entry name" value="HTHGNTR"/>
</dbReference>
<dbReference type="InterPro" id="IPR036390">
    <property type="entry name" value="WH_DNA-bd_sf"/>
</dbReference>
<dbReference type="Gene3D" id="1.10.10.10">
    <property type="entry name" value="Winged helix-like DNA-binding domain superfamily/Winged helix DNA-binding domain"/>
    <property type="match status" value="1"/>
</dbReference>
<dbReference type="SMART" id="SM00345">
    <property type="entry name" value="HTH_GNTR"/>
    <property type="match status" value="1"/>
</dbReference>
<dbReference type="PANTHER" id="PTHR43537">
    <property type="entry name" value="TRANSCRIPTIONAL REGULATOR, GNTR FAMILY"/>
    <property type="match status" value="1"/>
</dbReference>
<evidence type="ECO:0000256" key="1">
    <source>
        <dbReference type="ARBA" id="ARBA00023015"/>
    </source>
</evidence>
<keyword evidence="2" id="KW-0238">DNA-binding</keyword>
<dbReference type="InterPro" id="IPR008920">
    <property type="entry name" value="TF_FadR/GntR_C"/>
</dbReference>
<dbReference type="InterPro" id="IPR011711">
    <property type="entry name" value="GntR_C"/>
</dbReference>
<gene>
    <name evidence="5" type="ORF">C4B60_08525</name>
</gene>
<dbReference type="GO" id="GO:0003677">
    <property type="term" value="F:DNA binding"/>
    <property type="evidence" value="ECO:0007669"/>
    <property type="project" value="UniProtKB-KW"/>
</dbReference>
<accession>A0A2S5GD01</accession>
<dbReference type="RefSeq" id="WP_104057578.1">
    <property type="nucleotide sequence ID" value="NZ_PREZ01000003.1"/>
</dbReference>
<dbReference type="GO" id="GO:0003700">
    <property type="term" value="F:DNA-binding transcription factor activity"/>
    <property type="evidence" value="ECO:0007669"/>
    <property type="project" value="InterPro"/>
</dbReference>
<evidence type="ECO:0000313" key="5">
    <source>
        <dbReference type="EMBL" id="PPA70828.1"/>
    </source>
</evidence>
<reference evidence="5 6" key="1">
    <citation type="submission" date="2018-02" db="EMBL/GenBank/DDBJ databases">
        <title>Jeotgalibacillus proteolyticum sp. nov. a protease producing bacterium isolated from ocean sediments of Laizhou Bay.</title>
        <authorList>
            <person name="Li Y."/>
        </authorList>
    </citation>
    <scope>NUCLEOTIDE SEQUENCE [LARGE SCALE GENOMIC DNA]</scope>
    <source>
        <strain evidence="5 6">22-7</strain>
    </source>
</reference>
<dbReference type="Pfam" id="PF07729">
    <property type="entry name" value="FCD"/>
    <property type="match status" value="1"/>
</dbReference>
<dbReference type="Proteomes" id="UP000239047">
    <property type="component" value="Unassembled WGS sequence"/>
</dbReference>
<dbReference type="InterPro" id="IPR000524">
    <property type="entry name" value="Tscrpt_reg_HTH_GntR"/>
</dbReference>